<accession>W4FU41</accession>
<dbReference type="EMBL" id="KI913163">
    <property type="protein sequence ID" value="ETV70982.1"/>
    <property type="molecule type" value="Genomic_DNA"/>
</dbReference>
<keyword evidence="3 8" id="KW-0547">Nucleotide-binding</keyword>
<dbReference type="PROSITE" id="PS00107">
    <property type="entry name" value="PROTEIN_KINASE_ATP"/>
    <property type="match status" value="1"/>
</dbReference>
<evidence type="ECO:0000256" key="2">
    <source>
        <dbReference type="ARBA" id="ARBA00022679"/>
    </source>
</evidence>
<keyword evidence="2" id="KW-0808">Transferase</keyword>
<evidence type="ECO:0000256" key="9">
    <source>
        <dbReference type="SAM" id="MobiDB-lite"/>
    </source>
</evidence>
<dbReference type="PANTHER" id="PTHR44329:SF298">
    <property type="entry name" value="MIXED LINEAGE KINASE DOMAIN-LIKE PROTEIN"/>
    <property type="match status" value="1"/>
</dbReference>
<dbReference type="Gene3D" id="3.30.200.20">
    <property type="entry name" value="Phosphorylase Kinase, domain 1"/>
    <property type="match status" value="1"/>
</dbReference>
<comment type="catalytic activity">
    <reaction evidence="7">
        <text>L-seryl-[protein] + ATP = O-phospho-L-seryl-[protein] + ADP + H(+)</text>
        <dbReference type="Rhea" id="RHEA:17989"/>
        <dbReference type="Rhea" id="RHEA-COMP:9863"/>
        <dbReference type="Rhea" id="RHEA-COMP:11604"/>
        <dbReference type="ChEBI" id="CHEBI:15378"/>
        <dbReference type="ChEBI" id="CHEBI:29999"/>
        <dbReference type="ChEBI" id="CHEBI:30616"/>
        <dbReference type="ChEBI" id="CHEBI:83421"/>
        <dbReference type="ChEBI" id="CHEBI:456216"/>
        <dbReference type="EC" id="2.7.11.1"/>
    </reaction>
</comment>
<dbReference type="GO" id="GO:0005524">
    <property type="term" value="F:ATP binding"/>
    <property type="evidence" value="ECO:0007669"/>
    <property type="project" value="UniProtKB-UniRule"/>
</dbReference>
<dbReference type="SUPFAM" id="SSF56112">
    <property type="entry name" value="Protein kinase-like (PK-like)"/>
    <property type="match status" value="1"/>
</dbReference>
<keyword evidence="1" id="KW-0723">Serine/threonine-protein kinase</keyword>
<name>W4FU41_APHAT</name>
<dbReference type="Pfam" id="PF07714">
    <property type="entry name" value="PK_Tyr_Ser-Thr"/>
    <property type="match status" value="1"/>
</dbReference>
<dbReference type="SMART" id="SM00220">
    <property type="entry name" value="S_TKc"/>
    <property type="match status" value="1"/>
</dbReference>
<organism evidence="12">
    <name type="scientific">Aphanomyces astaci</name>
    <name type="common">Crayfish plague agent</name>
    <dbReference type="NCBI Taxonomy" id="112090"/>
    <lineage>
        <taxon>Eukaryota</taxon>
        <taxon>Sar</taxon>
        <taxon>Stramenopiles</taxon>
        <taxon>Oomycota</taxon>
        <taxon>Saprolegniomycetes</taxon>
        <taxon>Saprolegniales</taxon>
        <taxon>Verrucalvaceae</taxon>
        <taxon>Aphanomyces</taxon>
    </lineage>
</organism>
<dbReference type="PRINTS" id="PR00109">
    <property type="entry name" value="TYRKINASE"/>
</dbReference>
<reference evidence="12" key="1">
    <citation type="submission" date="2013-12" db="EMBL/GenBank/DDBJ databases">
        <title>The Genome Sequence of Aphanomyces astaci APO3.</title>
        <authorList>
            <consortium name="The Broad Institute Genomics Platform"/>
            <person name="Russ C."/>
            <person name="Tyler B."/>
            <person name="van West P."/>
            <person name="Dieguez-Uribeondo J."/>
            <person name="Young S.K."/>
            <person name="Zeng Q."/>
            <person name="Gargeya S."/>
            <person name="Fitzgerald M."/>
            <person name="Abouelleil A."/>
            <person name="Alvarado L."/>
            <person name="Chapman S.B."/>
            <person name="Gainer-Dewar J."/>
            <person name="Goldberg J."/>
            <person name="Griggs A."/>
            <person name="Gujja S."/>
            <person name="Hansen M."/>
            <person name="Howarth C."/>
            <person name="Imamovic A."/>
            <person name="Ireland A."/>
            <person name="Larimer J."/>
            <person name="McCowan C."/>
            <person name="Murphy C."/>
            <person name="Pearson M."/>
            <person name="Poon T.W."/>
            <person name="Priest M."/>
            <person name="Roberts A."/>
            <person name="Saif S."/>
            <person name="Shea T."/>
            <person name="Sykes S."/>
            <person name="Wortman J."/>
            <person name="Nusbaum C."/>
            <person name="Birren B."/>
        </authorList>
    </citation>
    <scope>NUCLEOTIDE SEQUENCE [LARGE SCALE GENOMIC DNA]</scope>
    <source>
        <strain evidence="12">APO3</strain>
    </source>
</reference>
<feature type="binding site" evidence="8">
    <location>
        <position position="797"/>
    </location>
    <ligand>
        <name>ATP</name>
        <dbReference type="ChEBI" id="CHEBI:30616"/>
    </ligand>
</feature>
<feature type="region of interest" description="Disordered" evidence="9">
    <location>
        <begin position="264"/>
        <end position="350"/>
    </location>
</feature>
<feature type="compositionally biased region" description="Pro residues" evidence="9">
    <location>
        <begin position="731"/>
        <end position="741"/>
    </location>
</feature>
<dbReference type="VEuPathDB" id="FungiDB:H257_13715"/>
<dbReference type="InterPro" id="IPR017441">
    <property type="entry name" value="Protein_kinase_ATP_BS"/>
</dbReference>
<feature type="domain" description="Protein kinase" evidence="10">
    <location>
        <begin position="770"/>
        <end position="1025"/>
    </location>
</feature>
<comment type="catalytic activity">
    <reaction evidence="6">
        <text>L-threonyl-[protein] + ATP = O-phospho-L-threonyl-[protein] + ADP + H(+)</text>
        <dbReference type="Rhea" id="RHEA:46608"/>
        <dbReference type="Rhea" id="RHEA-COMP:11060"/>
        <dbReference type="Rhea" id="RHEA-COMP:11605"/>
        <dbReference type="ChEBI" id="CHEBI:15378"/>
        <dbReference type="ChEBI" id="CHEBI:30013"/>
        <dbReference type="ChEBI" id="CHEBI:30616"/>
        <dbReference type="ChEBI" id="CHEBI:61977"/>
        <dbReference type="ChEBI" id="CHEBI:456216"/>
        <dbReference type="EC" id="2.7.11.1"/>
    </reaction>
</comment>
<dbReference type="RefSeq" id="XP_009839645.1">
    <property type="nucleotide sequence ID" value="XM_009841343.1"/>
</dbReference>
<feature type="compositionally biased region" description="Low complexity" evidence="9">
    <location>
        <begin position="331"/>
        <end position="343"/>
    </location>
</feature>
<dbReference type="InterPro" id="IPR008271">
    <property type="entry name" value="Ser/Thr_kinase_AS"/>
</dbReference>
<evidence type="ECO:0000313" key="12">
    <source>
        <dbReference type="EMBL" id="ETV70982.1"/>
    </source>
</evidence>
<dbReference type="PROSITE" id="PS51671">
    <property type="entry name" value="ACT"/>
    <property type="match status" value="1"/>
</dbReference>
<sequence length="1042" mass="116019">MVYLRAYTCDAKCSPIPSLFKVNQQMNDSEVCKYAYKPCTNPRVAKKDGDLHRLCEFHRDKANAVQKIYATRRRQERRSERQVNLVQKLLGTIEPVPFEHGQQAHVLLTATEREMLEVELAGLLDEDRDIMIGTLDEQSPSLCSWSDADSDDLQWPRQLKKLPRSCGTVAKHQPSSSLTIAYKVVGWASMRKHTTIFGCERVPNLPFIHNEHHRSLRGTALDTIDEEAPSKCETSIQHKLSWRTPSVSITFRYRIPALPSKAGDVVASTRRRDHQARPTTSTPCMMIAQQHPSSQTLPLRRSEPFLPPSPLHEPPTERSWSTDARFTLDHSQSLTTASTTPSTADRQRTRALSDKRLLYRKWRTGSHRGASLSIIETTLDDENSTITPRRAPSSAASLSMIPIHTSPLYSADAQLLSPSNDHQIHGHTAIAAATTLTLPPPSSAPNNTLLSATTHKDELDRRARVLSKLFLQEEEDQFPKSSTVEALSGSVGKQVSSTQYVEMKKSRSHQGLSDLERATTVNPPKLSASGVQRGLKDSVMHDMCHAVVKQMVGDAISSSAAPGADGGNRPSSAAPPHHPATNHLYAPVLASVQTHFKQLPARYALSVDPDDVPMHMRLLANQKRRPDDIYLHAHLLKHDDGSINATCCEVVLVAQDRDSLLDAITRGLSSLKGSIQDADVMTTKDGVTLDRFVVKGSFVPPERLAELRRRILENLARSTLAAEHSDKARQPTPPPAPPPTSPDLDPHSALRLSLNTTTIKPEWRLDFSELVLREAVGTGRSGQTYAGSWRGTRVAVKVINVSHHNHSVSEEILQEFHREVAVVSRLRHPNIVLFLGASIEPPKYCLVFEYMENGALTDLIRRRRTPIDFFRVAREIAMGMNYLHLCNIMHRDLKSANVLLDVFGTVKISDFGLSCVLEAGTSSDLTAETGTYRWMAPEVIGHEPYSAKADVYSFGVILWEMIGKDQPFKGMTPIQAAFAVARQSLRPAFPDVTPSCLRTLVNRCWHQNPADRPTFAAILDMLPGVRAQMRKLEFHQLNFVFT</sequence>
<dbReference type="GeneID" id="20815711"/>
<dbReference type="PANTHER" id="PTHR44329">
    <property type="entry name" value="SERINE/THREONINE-PROTEIN KINASE TNNI3K-RELATED"/>
    <property type="match status" value="1"/>
</dbReference>
<proteinExistence type="predicted"/>
<evidence type="ECO:0000256" key="4">
    <source>
        <dbReference type="ARBA" id="ARBA00022777"/>
    </source>
</evidence>
<dbReference type="InterPro" id="IPR051681">
    <property type="entry name" value="Ser/Thr_Kinases-Pseudokinases"/>
</dbReference>
<dbReference type="Gene3D" id="1.10.510.10">
    <property type="entry name" value="Transferase(Phosphotransferase) domain 1"/>
    <property type="match status" value="1"/>
</dbReference>
<dbReference type="OrthoDB" id="4062651at2759"/>
<evidence type="ECO:0000256" key="6">
    <source>
        <dbReference type="ARBA" id="ARBA00047899"/>
    </source>
</evidence>
<keyword evidence="5 8" id="KW-0067">ATP-binding</keyword>
<dbReference type="InterPro" id="IPR002912">
    <property type="entry name" value="ACT_dom"/>
</dbReference>
<evidence type="ECO:0000256" key="7">
    <source>
        <dbReference type="ARBA" id="ARBA00048679"/>
    </source>
</evidence>
<dbReference type="InterPro" id="IPR001245">
    <property type="entry name" value="Ser-Thr/Tyr_kinase_cat_dom"/>
</dbReference>
<dbReference type="FunFam" id="3.30.200.20:FF:000034">
    <property type="entry name" value="Kinase suppressor of Ras 1"/>
    <property type="match status" value="1"/>
</dbReference>
<evidence type="ECO:0000256" key="3">
    <source>
        <dbReference type="ARBA" id="ARBA00022741"/>
    </source>
</evidence>
<evidence type="ECO:0000259" key="11">
    <source>
        <dbReference type="PROSITE" id="PS51671"/>
    </source>
</evidence>
<feature type="domain" description="ACT" evidence="11">
    <location>
        <begin position="649"/>
        <end position="729"/>
    </location>
</feature>
<feature type="region of interest" description="Disordered" evidence="9">
    <location>
        <begin position="721"/>
        <end position="748"/>
    </location>
</feature>
<dbReference type="PROSITE" id="PS50011">
    <property type="entry name" value="PROTEIN_KINASE_DOM"/>
    <property type="match status" value="1"/>
</dbReference>
<evidence type="ECO:0000256" key="1">
    <source>
        <dbReference type="ARBA" id="ARBA00022527"/>
    </source>
</evidence>
<dbReference type="CDD" id="cd04900">
    <property type="entry name" value="ACT_UUR-like_1"/>
    <property type="match status" value="1"/>
</dbReference>
<protein>
    <submittedName>
        <fullName evidence="12">TKL protein kinase</fullName>
    </submittedName>
</protein>
<evidence type="ECO:0000256" key="5">
    <source>
        <dbReference type="ARBA" id="ARBA00022840"/>
    </source>
</evidence>
<keyword evidence="4 12" id="KW-0418">Kinase</keyword>
<dbReference type="InterPro" id="IPR011009">
    <property type="entry name" value="Kinase-like_dom_sf"/>
</dbReference>
<evidence type="ECO:0000256" key="8">
    <source>
        <dbReference type="PROSITE-ProRule" id="PRU10141"/>
    </source>
</evidence>
<dbReference type="AlphaFoldDB" id="W4FU41"/>
<dbReference type="STRING" id="112090.W4FU41"/>
<dbReference type="PROSITE" id="PS00108">
    <property type="entry name" value="PROTEIN_KINASE_ST"/>
    <property type="match status" value="1"/>
</dbReference>
<evidence type="ECO:0000259" key="10">
    <source>
        <dbReference type="PROSITE" id="PS50011"/>
    </source>
</evidence>
<gene>
    <name evidence="12" type="ORF">H257_13715</name>
</gene>
<dbReference type="InterPro" id="IPR000719">
    <property type="entry name" value="Prot_kinase_dom"/>
</dbReference>
<feature type="region of interest" description="Disordered" evidence="9">
    <location>
        <begin position="558"/>
        <end position="582"/>
    </location>
</feature>
<dbReference type="CDD" id="cd13999">
    <property type="entry name" value="STKc_MAP3K-like"/>
    <property type="match status" value="1"/>
</dbReference>
<dbReference type="GO" id="GO:0004674">
    <property type="term" value="F:protein serine/threonine kinase activity"/>
    <property type="evidence" value="ECO:0007669"/>
    <property type="project" value="UniProtKB-KW"/>
</dbReference>